<evidence type="ECO:0000256" key="2">
    <source>
        <dbReference type="ARBA" id="ARBA00022801"/>
    </source>
</evidence>
<keyword evidence="2" id="KW-0378">Hydrolase</keyword>
<dbReference type="GO" id="GO:0016020">
    <property type="term" value="C:membrane"/>
    <property type="evidence" value="ECO:0007669"/>
    <property type="project" value="GOC"/>
</dbReference>
<evidence type="ECO:0000259" key="3">
    <source>
        <dbReference type="Pfam" id="PF00149"/>
    </source>
</evidence>
<name>A0A1I3FEE4_9GAMM</name>
<accession>A0A1I3FEE4</accession>
<dbReference type="GO" id="GO:0009245">
    <property type="term" value="P:lipid A biosynthetic process"/>
    <property type="evidence" value="ECO:0007669"/>
    <property type="project" value="TreeGrafter"/>
</dbReference>
<dbReference type="SUPFAM" id="SSF56300">
    <property type="entry name" value="Metallo-dependent phosphatases"/>
    <property type="match status" value="1"/>
</dbReference>
<dbReference type="STRING" id="442341.SAMN04487959_11762"/>
<dbReference type="RefSeq" id="WP_092849567.1">
    <property type="nucleotide sequence ID" value="NZ_FOPY01000017.1"/>
</dbReference>
<dbReference type="Gene3D" id="3.60.21.10">
    <property type="match status" value="1"/>
</dbReference>
<evidence type="ECO:0000313" key="4">
    <source>
        <dbReference type="EMBL" id="SFI09301.1"/>
    </source>
</evidence>
<dbReference type="InterPro" id="IPR004843">
    <property type="entry name" value="Calcineurin-like_PHP"/>
</dbReference>
<keyword evidence="5" id="KW-1185">Reference proteome</keyword>
<evidence type="ECO:0000256" key="1">
    <source>
        <dbReference type="ARBA" id="ARBA00022723"/>
    </source>
</evidence>
<dbReference type="AlphaFoldDB" id="A0A1I3FEE4"/>
<gene>
    <name evidence="4" type="ORF">SAMN04487959_11762</name>
</gene>
<evidence type="ECO:0000313" key="5">
    <source>
        <dbReference type="Proteomes" id="UP000199040"/>
    </source>
</evidence>
<dbReference type="PANTHER" id="PTHR31302:SF31">
    <property type="entry name" value="PHOSPHODIESTERASE YAEI"/>
    <property type="match status" value="1"/>
</dbReference>
<organism evidence="4 5">
    <name type="scientific">Modicisalibacter xianhensis</name>
    <dbReference type="NCBI Taxonomy" id="442341"/>
    <lineage>
        <taxon>Bacteria</taxon>
        <taxon>Pseudomonadati</taxon>
        <taxon>Pseudomonadota</taxon>
        <taxon>Gammaproteobacteria</taxon>
        <taxon>Oceanospirillales</taxon>
        <taxon>Halomonadaceae</taxon>
        <taxon>Modicisalibacter</taxon>
    </lineage>
</organism>
<dbReference type="GO" id="GO:0046872">
    <property type="term" value="F:metal ion binding"/>
    <property type="evidence" value="ECO:0007669"/>
    <property type="project" value="UniProtKB-KW"/>
</dbReference>
<keyword evidence="1" id="KW-0479">Metal-binding</keyword>
<feature type="domain" description="Calcineurin-like phosphoesterase" evidence="3">
    <location>
        <begin position="52"/>
        <end position="248"/>
    </location>
</feature>
<dbReference type="PANTHER" id="PTHR31302">
    <property type="entry name" value="TRANSMEMBRANE PROTEIN WITH METALLOPHOSPHOESTERASE DOMAIN-RELATED"/>
    <property type="match status" value="1"/>
</dbReference>
<dbReference type="EMBL" id="FOPY01000017">
    <property type="protein sequence ID" value="SFI09301.1"/>
    <property type="molecule type" value="Genomic_DNA"/>
</dbReference>
<dbReference type="InterPro" id="IPR029052">
    <property type="entry name" value="Metallo-depent_PP-like"/>
</dbReference>
<reference evidence="4 5" key="1">
    <citation type="submission" date="2016-10" db="EMBL/GenBank/DDBJ databases">
        <authorList>
            <person name="de Groot N.N."/>
        </authorList>
    </citation>
    <scope>NUCLEOTIDE SEQUENCE [LARGE SCALE GENOMIC DNA]</scope>
    <source>
        <strain evidence="4 5">CGMCC 1.6848</strain>
    </source>
</reference>
<protein>
    <recommendedName>
        <fullName evidence="3">Calcineurin-like phosphoesterase domain-containing protein</fullName>
    </recommendedName>
</protein>
<dbReference type="GO" id="GO:0008758">
    <property type="term" value="F:UDP-2,3-diacylglucosamine hydrolase activity"/>
    <property type="evidence" value="ECO:0007669"/>
    <property type="project" value="TreeGrafter"/>
</dbReference>
<sequence>MKKFIKYSLLLLVILVIALLVWGTFVAPYQIDYKEEQAEIPHLPLAWKDREIALIADFQVGMWLSNTETVKDIAERLAQRQPSAVLIAGDFIYHPIGDEPREEIREELEKDDVREVIQELRHALSLLAPLTEAGIPVYAVLGNHDYAMEKPDDTRLEWLAQQVETTLEEVGIKVLVNESLPLPAPGNTDGDPLYLVGIGSHYANNDAPQQALSQLPDDAARLVFMHNPDSFSHFPEGSAPLAMAGHTHGGQIRLPWTSDWSWMAMLAKNDVHTDGWVENYGKPGNRLYVNRGIGFSVIPVRLNAAPEVTLFTLQ</sequence>
<dbReference type="Pfam" id="PF00149">
    <property type="entry name" value="Metallophos"/>
    <property type="match status" value="1"/>
</dbReference>
<dbReference type="Proteomes" id="UP000199040">
    <property type="component" value="Unassembled WGS sequence"/>
</dbReference>
<dbReference type="InterPro" id="IPR051158">
    <property type="entry name" value="Metallophosphoesterase_sf"/>
</dbReference>
<proteinExistence type="predicted"/>